<protein>
    <submittedName>
        <fullName evidence="1">Uncharacterized protein</fullName>
    </submittedName>
</protein>
<dbReference type="EMBL" id="CM056742">
    <property type="protein sequence ID" value="KAJ8674834.1"/>
    <property type="molecule type" value="Genomic_DNA"/>
</dbReference>
<evidence type="ECO:0000313" key="1">
    <source>
        <dbReference type="EMBL" id="KAJ8674834.1"/>
    </source>
</evidence>
<gene>
    <name evidence="1" type="ORF">QAD02_010620</name>
</gene>
<name>A0ACC2NUR3_9HYME</name>
<accession>A0ACC2NUR3</accession>
<proteinExistence type="predicted"/>
<sequence>MLEWSLGYENDEEPLNLQMLARKSFAFVGIPAPKVDVYKKIVEQIGGQCDDFPRYILSTSTYFNSLTDKQSTALYNVTFVRDCVDANRCLNIEQYRFGEKLLSNGFQDFEPCCYNFHNGQESCSVCDPKFIPILPSQPKKNIPEKPLVPNVIKDPNPILASKPKCSQKNRQSITKTIKTEVGAPMKTNEPYEAWESQAILDYIIRNNLFNWVKSPSLYYCMKDEGILKHRSAEGMRQHMVRGILPSLGSWNLPESVKRKLRKIRGSSKPTLTVSKRLKEEYQAKLERAKRLALKREKMKLKKS</sequence>
<dbReference type="Proteomes" id="UP001239111">
    <property type="component" value="Chromosome 2"/>
</dbReference>
<reference evidence="1" key="1">
    <citation type="submission" date="2023-04" db="EMBL/GenBank/DDBJ databases">
        <title>A chromosome-level genome assembly of the parasitoid wasp Eretmocerus hayati.</title>
        <authorList>
            <person name="Zhong Y."/>
            <person name="Liu S."/>
            <person name="Liu Y."/>
        </authorList>
    </citation>
    <scope>NUCLEOTIDE SEQUENCE</scope>
    <source>
        <strain evidence="1">ZJU_SS_LIU_2023</strain>
    </source>
</reference>
<comment type="caution">
    <text evidence="1">The sequence shown here is derived from an EMBL/GenBank/DDBJ whole genome shotgun (WGS) entry which is preliminary data.</text>
</comment>
<organism evidence="1 2">
    <name type="scientific">Eretmocerus hayati</name>
    <dbReference type="NCBI Taxonomy" id="131215"/>
    <lineage>
        <taxon>Eukaryota</taxon>
        <taxon>Metazoa</taxon>
        <taxon>Ecdysozoa</taxon>
        <taxon>Arthropoda</taxon>
        <taxon>Hexapoda</taxon>
        <taxon>Insecta</taxon>
        <taxon>Pterygota</taxon>
        <taxon>Neoptera</taxon>
        <taxon>Endopterygota</taxon>
        <taxon>Hymenoptera</taxon>
        <taxon>Apocrita</taxon>
        <taxon>Proctotrupomorpha</taxon>
        <taxon>Chalcidoidea</taxon>
        <taxon>Aphelinidae</taxon>
        <taxon>Aphelininae</taxon>
        <taxon>Eretmocerus</taxon>
    </lineage>
</organism>
<keyword evidence="2" id="KW-1185">Reference proteome</keyword>
<evidence type="ECO:0000313" key="2">
    <source>
        <dbReference type="Proteomes" id="UP001239111"/>
    </source>
</evidence>